<evidence type="ECO:0000256" key="5">
    <source>
        <dbReference type="ARBA" id="ARBA00023136"/>
    </source>
</evidence>
<dbReference type="EMBL" id="CP091430">
    <property type="protein sequence ID" value="UVI31497.1"/>
    <property type="molecule type" value="Genomic_DNA"/>
</dbReference>
<keyword evidence="4 6" id="KW-1133">Transmembrane helix</keyword>
<feature type="transmembrane region" description="Helical" evidence="6">
    <location>
        <begin position="324"/>
        <end position="348"/>
    </location>
</feature>
<keyword evidence="5 6" id="KW-0472">Membrane</keyword>
<dbReference type="InterPro" id="IPR011701">
    <property type="entry name" value="MFS"/>
</dbReference>
<organism evidence="8 9">
    <name type="scientific">Paenibacillus spongiae</name>
    <dbReference type="NCBI Taxonomy" id="2909671"/>
    <lineage>
        <taxon>Bacteria</taxon>
        <taxon>Bacillati</taxon>
        <taxon>Bacillota</taxon>
        <taxon>Bacilli</taxon>
        <taxon>Bacillales</taxon>
        <taxon>Paenibacillaceae</taxon>
        <taxon>Paenibacillus</taxon>
    </lineage>
</organism>
<dbReference type="InterPro" id="IPR052528">
    <property type="entry name" value="Sugar_transport-like"/>
</dbReference>
<feature type="transmembrane region" description="Helical" evidence="6">
    <location>
        <begin position="399"/>
        <end position="419"/>
    </location>
</feature>
<feature type="transmembrane region" description="Helical" evidence="6">
    <location>
        <begin position="360"/>
        <end position="379"/>
    </location>
</feature>
<feature type="transmembrane region" description="Helical" evidence="6">
    <location>
        <begin position="89"/>
        <end position="112"/>
    </location>
</feature>
<dbReference type="Gene3D" id="1.20.1250.20">
    <property type="entry name" value="MFS general substrate transporter like domains"/>
    <property type="match status" value="1"/>
</dbReference>
<dbReference type="InterPro" id="IPR036259">
    <property type="entry name" value="MFS_trans_sf"/>
</dbReference>
<evidence type="ECO:0000256" key="1">
    <source>
        <dbReference type="ARBA" id="ARBA00004651"/>
    </source>
</evidence>
<keyword evidence="9" id="KW-1185">Reference proteome</keyword>
<dbReference type="InterPro" id="IPR020846">
    <property type="entry name" value="MFS_dom"/>
</dbReference>
<dbReference type="PANTHER" id="PTHR23526">
    <property type="entry name" value="INTEGRAL MEMBRANE TRANSPORT PROTEIN-RELATED"/>
    <property type="match status" value="1"/>
</dbReference>
<proteinExistence type="predicted"/>
<dbReference type="RefSeq" id="WP_258387559.1">
    <property type="nucleotide sequence ID" value="NZ_CP091430.1"/>
</dbReference>
<dbReference type="PROSITE" id="PS50850">
    <property type="entry name" value="MFS"/>
    <property type="match status" value="1"/>
</dbReference>
<feature type="transmembrane region" description="Helical" evidence="6">
    <location>
        <begin position="266"/>
        <end position="288"/>
    </location>
</feature>
<dbReference type="Proteomes" id="UP001057877">
    <property type="component" value="Chromosome"/>
</dbReference>
<evidence type="ECO:0000313" key="9">
    <source>
        <dbReference type="Proteomes" id="UP001057877"/>
    </source>
</evidence>
<protein>
    <submittedName>
        <fullName evidence="8">MFS transporter</fullName>
    </submittedName>
</protein>
<feature type="transmembrane region" description="Helical" evidence="6">
    <location>
        <begin position="156"/>
        <end position="178"/>
    </location>
</feature>
<dbReference type="Pfam" id="PF07690">
    <property type="entry name" value="MFS_1"/>
    <property type="match status" value="1"/>
</dbReference>
<keyword evidence="3 6" id="KW-0812">Transmembrane</keyword>
<dbReference type="PANTHER" id="PTHR23526:SF2">
    <property type="entry name" value="MAJOR FACILITATOR SUPERFAMILY (MFS) PROFILE DOMAIN-CONTAINING PROTEIN"/>
    <property type="match status" value="1"/>
</dbReference>
<keyword evidence="2" id="KW-0813">Transport</keyword>
<evidence type="ECO:0000256" key="6">
    <source>
        <dbReference type="SAM" id="Phobius"/>
    </source>
</evidence>
<gene>
    <name evidence="8" type="ORF">L1F29_06665</name>
</gene>
<accession>A0ABY5SFH4</accession>
<name>A0ABY5SFH4_9BACL</name>
<feature type="transmembrane region" description="Helical" evidence="6">
    <location>
        <begin position="30"/>
        <end position="54"/>
    </location>
</feature>
<evidence type="ECO:0000256" key="2">
    <source>
        <dbReference type="ARBA" id="ARBA00022448"/>
    </source>
</evidence>
<feature type="transmembrane region" description="Helical" evidence="6">
    <location>
        <begin position="237"/>
        <end position="260"/>
    </location>
</feature>
<evidence type="ECO:0000313" key="8">
    <source>
        <dbReference type="EMBL" id="UVI31497.1"/>
    </source>
</evidence>
<evidence type="ECO:0000256" key="3">
    <source>
        <dbReference type="ARBA" id="ARBA00022692"/>
    </source>
</evidence>
<sequence>MSFFRHVVSVFYRKHLSDQRRGLYTSIMEGIPAVILANFLGSAPILTAYIVYLGGGSAEVGLALAIPALANVVQLIAAYYIQRFNNRRLLLTIFGVMHRIVWVATGLIPFLVPEGSRVAVFIGMFLFSFIMGATSSIFFASLVADMVPAQVRGRYFGIRNTIHWAVASFSLLVGGQILQQFDQQTAFIILYAVSVLCVVWNGIELSRYPNPPFERSAASSSAGLFLKPLKDLSYMKATLFIALFILVQNIAVPLFSYVMLEILQVSIWWVTFITTVQMVVMMFSYYYWGIMNARFATRTLLLWTLPIIGASCVLWVGIEILPAILVLLIIHAALGFGLGGYNLLVFNFMIGDTPKADRPMYVAVFSALTGVTGFIGPLLGGRIYKQIENSPFWLQSYGISFLTGIVLLVLALTIGPVVMREGSHRRRS</sequence>
<feature type="domain" description="Major facilitator superfamily (MFS) profile" evidence="7">
    <location>
        <begin position="216"/>
        <end position="428"/>
    </location>
</feature>
<feature type="transmembrane region" description="Helical" evidence="6">
    <location>
        <begin position="300"/>
        <end position="318"/>
    </location>
</feature>
<feature type="transmembrane region" description="Helical" evidence="6">
    <location>
        <begin position="60"/>
        <end position="82"/>
    </location>
</feature>
<evidence type="ECO:0000256" key="4">
    <source>
        <dbReference type="ARBA" id="ARBA00022989"/>
    </source>
</evidence>
<reference evidence="8" key="1">
    <citation type="submission" date="2022-01" db="EMBL/GenBank/DDBJ databases">
        <title>Paenibacillus spongiae sp. nov., isolated from marine sponge.</title>
        <authorList>
            <person name="Li Z."/>
            <person name="Zhang M."/>
        </authorList>
    </citation>
    <scope>NUCLEOTIDE SEQUENCE</scope>
    <source>
        <strain evidence="8">PHS-Z3</strain>
    </source>
</reference>
<comment type="subcellular location">
    <subcellularLocation>
        <location evidence="1">Cell membrane</location>
        <topology evidence="1">Multi-pass membrane protein</topology>
    </subcellularLocation>
</comment>
<feature type="transmembrane region" description="Helical" evidence="6">
    <location>
        <begin position="118"/>
        <end position="144"/>
    </location>
</feature>
<evidence type="ECO:0000259" key="7">
    <source>
        <dbReference type="PROSITE" id="PS50850"/>
    </source>
</evidence>
<dbReference type="SUPFAM" id="SSF103473">
    <property type="entry name" value="MFS general substrate transporter"/>
    <property type="match status" value="1"/>
</dbReference>
<feature type="transmembrane region" description="Helical" evidence="6">
    <location>
        <begin position="184"/>
        <end position="203"/>
    </location>
</feature>